<comment type="caution">
    <text evidence="4">The sequence shown here is derived from an EMBL/GenBank/DDBJ whole genome shotgun (WGS) entry which is preliminary data.</text>
</comment>
<dbReference type="EMBL" id="JAPDNS010000001">
    <property type="protein sequence ID" value="MCW3482797.1"/>
    <property type="molecule type" value="Genomic_DNA"/>
</dbReference>
<dbReference type="PIRSF" id="PIRSF018266">
    <property type="entry name" value="FecR"/>
    <property type="match status" value="1"/>
</dbReference>
<dbReference type="PANTHER" id="PTHR30273:SF2">
    <property type="entry name" value="PROTEIN FECR"/>
    <property type="match status" value="1"/>
</dbReference>
<gene>
    <name evidence="4" type="ORF">OL497_02765</name>
</gene>
<proteinExistence type="predicted"/>
<evidence type="ECO:0000313" key="5">
    <source>
        <dbReference type="Proteomes" id="UP001207742"/>
    </source>
</evidence>
<dbReference type="InterPro" id="IPR012373">
    <property type="entry name" value="Ferrdict_sens_TM"/>
</dbReference>
<evidence type="ECO:0000259" key="2">
    <source>
        <dbReference type="Pfam" id="PF04773"/>
    </source>
</evidence>
<feature type="transmembrane region" description="Helical" evidence="1">
    <location>
        <begin position="71"/>
        <end position="91"/>
    </location>
</feature>
<name>A0ABT3IFQ6_9BACT</name>
<dbReference type="Pfam" id="PF16344">
    <property type="entry name" value="FecR_C"/>
    <property type="match status" value="1"/>
</dbReference>
<keyword evidence="1" id="KW-1133">Transmembrane helix</keyword>
<keyword evidence="1" id="KW-0472">Membrane</keyword>
<feature type="domain" description="Protein FecR C-terminal" evidence="3">
    <location>
        <begin position="269"/>
        <end position="336"/>
    </location>
</feature>
<evidence type="ECO:0000313" key="4">
    <source>
        <dbReference type="EMBL" id="MCW3482797.1"/>
    </source>
</evidence>
<keyword evidence="1" id="KW-0812">Transmembrane</keyword>
<reference evidence="4 5" key="1">
    <citation type="submission" date="2022-10" db="EMBL/GenBank/DDBJ databases">
        <title>Chitinophaga nivalis PC15 sp. nov., isolated from Pyeongchang county, South Korea.</title>
        <authorList>
            <person name="Trinh H.N."/>
        </authorList>
    </citation>
    <scope>NUCLEOTIDE SEQUENCE [LARGE SCALE GENOMIC DNA]</scope>
    <source>
        <strain evidence="4 5">PC14</strain>
    </source>
</reference>
<dbReference type="Gene3D" id="2.60.120.1440">
    <property type="match status" value="1"/>
</dbReference>
<dbReference type="Pfam" id="PF04773">
    <property type="entry name" value="FecR"/>
    <property type="match status" value="1"/>
</dbReference>
<evidence type="ECO:0000259" key="3">
    <source>
        <dbReference type="Pfam" id="PF16344"/>
    </source>
</evidence>
<feature type="domain" description="FecR protein" evidence="2">
    <location>
        <begin position="124"/>
        <end position="220"/>
    </location>
</feature>
<protein>
    <submittedName>
        <fullName evidence="4">FecR domain-containing protein</fullName>
    </submittedName>
</protein>
<dbReference type="RefSeq" id="WP_264727525.1">
    <property type="nucleotide sequence ID" value="NZ_JAPDNR010000001.1"/>
</dbReference>
<organism evidence="4 5">
    <name type="scientific">Chitinophaga nivalis</name>
    <dbReference type="NCBI Taxonomy" id="2991709"/>
    <lineage>
        <taxon>Bacteria</taxon>
        <taxon>Pseudomonadati</taxon>
        <taxon>Bacteroidota</taxon>
        <taxon>Chitinophagia</taxon>
        <taxon>Chitinophagales</taxon>
        <taxon>Chitinophagaceae</taxon>
        <taxon>Chitinophaga</taxon>
    </lineage>
</organism>
<dbReference type="InterPro" id="IPR006860">
    <property type="entry name" value="FecR"/>
</dbReference>
<evidence type="ECO:0000256" key="1">
    <source>
        <dbReference type="SAM" id="Phobius"/>
    </source>
</evidence>
<dbReference type="PANTHER" id="PTHR30273">
    <property type="entry name" value="PERIPLASMIC SIGNAL SENSOR AND SIGMA FACTOR ACTIVATOR FECR-RELATED"/>
    <property type="match status" value="1"/>
</dbReference>
<dbReference type="Proteomes" id="UP001207742">
    <property type="component" value="Unassembled WGS sequence"/>
</dbReference>
<dbReference type="InterPro" id="IPR032508">
    <property type="entry name" value="FecR_C"/>
</dbReference>
<accession>A0ABT3IFQ6</accession>
<sequence length="340" mass="38102">MDTEQIKILLERYNQGSCSPEEADIINQWFERINRHQSAVVDDAALDLQLESIKLHINEQIAPATPVRRMYAWYWSAAAAAILLAAALFWFNNQRPAATLLPEKQLAKLPPAKSNRVEKDGFIEITTAKGANENIVLEDGSSIALNAGSKVRYPSHFSASARNVFLEEGEAFFQVSTDPKRQFVVRAAEIATTALGTTFNIRAYSQENQVTVALISGKVKIDQLNGDGQETASMILLPSEQISYNRQSLSLVKTVFSKPDEVTGWQQGYLVFRDAPYNEIVTSIENRYGVTVINKSDKTKWNYTGFFKNESLKDVMDIICIAKSLSYTIKNDTIYLVNKN</sequence>
<keyword evidence="5" id="KW-1185">Reference proteome</keyword>
<dbReference type="Gene3D" id="3.55.50.30">
    <property type="match status" value="1"/>
</dbReference>